<comment type="cofactor">
    <cofactor evidence="7">
        <name>Mg(2+)</name>
        <dbReference type="ChEBI" id="CHEBI:18420"/>
    </cofactor>
</comment>
<evidence type="ECO:0000313" key="9">
    <source>
        <dbReference type="EMBL" id="PJC28272.1"/>
    </source>
</evidence>
<feature type="transmembrane region" description="Helical" evidence="8">
    <location>
        <begin position="165"/>
        <end position="184"/>
    </location>
</feature>
<evidence type="ECO:0000256" key="6">
    <source>
        <dbReference type="ARBA" id="ARBA00023136"/>
    </source>
</evidence>
<name>A0A2M8ET30_9BACT</name>
<comment type="subcellular location">
    <subcellularLocation>
        <location evidence="1">Cell membrane</location>
        <topology evidence="1">Multi-pass membrane protein</topology>
    </subcellularLocation>
</comment>
<feature type="transmembrane region" description="Helical" evidence="8">
    <location>
        <begin position="6"/>
        <end position="29"/>
    </location>
</feature>
<feature type="transmembrane region" description="Helical" evidence="8">
    <location>
        <begin position="50"/>
        <end position="70"/>
    </location>
</feature>
<reference evidence="10" key="1">
    <citation type="submission" date="2017-09" db="EMBL/GenBank/DDBJ databases">
        <title>Depth-based differentiation of microbial function through sediment-hosted aquifers and enrichment of novel symbionts in the deep terrestrial subsurface.</title>
        <authorList>
            <person name="Probst A.J."/>
            <person name="Ladd B."/>
            <person name="Jarett J.K."/>
            <person name="Geller-Mcgrath D.E."/>
            <person name="Sieber C.M.K."/>
            <person name="Emerson J.B."/>
            <person name="Anantharaman K."/>
            <person name="Thomas B.C."/>
            <person name="Malmstrom R."/>
            <person name="Stieglmeier M."/>
            <person name="Klingl A."/>
            <person name="Woyke T."/>
            <person name="Ryan C.M."/>
            <person name="Banfield J.F."/>
        </authorList>
    </citation>
    <scope>NUCLEOTIDE SEQUENCE [LARGE SCALE GENOMIC DNA]</scope>
</reference>
<dbReference type="CDD" id="cd06853">
    <property type="entry name" value="GT_WecA_like"/>
    <property type="match status" value="1"/>
</dbReference>
<keyword evidence="2" id="KW-1003">Cell membrane</keyword>
<sequence>MVKNLILVPLVLAFVVSFLTTPLAIRLAWKFGLVDNPRKRKHPAHTHKGVIPRSGGIPIYLSLLITSLVFLPFDQHLKGILAGATIMIVMGILDDRLDLNPYLRLIGCFLAAGLVVGCGIGISFITNPLGGIIILSPLVAVIFGLFWIVFLANIVNWSKGFDGQLPGIVVIAALTIAILGFRFSADITQWSVVILASITAGAYLGFLPFNFYPQKIMPGFGGGTLAGFLLAVLAILSTTKVGTALVVLGVPFIDAVYSIGRRILAGRSPVWGDRGHLHHKLLDEWHWGKRKTAVFYWLITAILGILALSLRSLQKFYTIVMLAVIIGGLLLWFNFFLPYSKASDQDRRSKT</sequence>
<dbReference type="EMBL" id="PFSF01000023">
    <property type="protein sequence ID" value="PJC28272.1"/>
    <property type="molecule type" value="Genomic_DNA"/>
</dbReference>
<comment type="caution">
    <text evidence="9">The sequence shown here is derived from an EMBL/GenBank/DDBJ whole genome shotgun (WGS) entry which is preliminary data.</text>
</comment>
<evidence type="ECO:0000256" key="7">
    <source>
        <dbReference type="PIRSR" id="PIRSR600715-1"/>
    </source>
</evidence>
<feature type="transmembrane region" description="Helical" evidence="8">
    <location>
        <begin position="190"/>
        <end position="209"/>
    </location>
</feature>
<feature type="transmembrane region" description="Helical" evidence="8">
    <location>
        <begin position="132"/>
        <end position="153"/>
    </location>
</feature>
<feature type="binding site" evidence="7">
    <location>
        <position position="156"/>
    </location>
    <ligand>
        <name>Mg(2+)</name>
        <dbReference type="ChEBI" id="CHEBI:18420"/>
    </ligand>
</feature>
<feature type="transmembrane region" description="Helical" evidence="8">
    <location>
        <begin position="293"/>
        <end position="310"/>
    </location>
</feature>
<keyword evidence="6 8" id="KW-0472">Membrane</keyword>
<dbReference type="InterPro" id="IPR000715">
    <property type="entry name" value="Glycosyl_transferase_4"/>
</dbReference>
<evidence type="ECO:0000256" key="2">
    <source>
        <dbReference type="ARBA" id="ARBA00022475"/>
    </source>
</evidence>
<dbReference type="GO" id="GO:0016780">
    <property type="term" value="F:phosphotransferase activity, for other substituted phosphate groups"/>
    <property type="evidence" value="ECO:0007669"/>
    <property type="project" value="InterPro"/>
</dbReference>
<dbReference type="GO" id="GO:0009103">
    <property type="term" value="P:lipopolysaccharide biosynthetic process"/>
    <property type="evidence" value="ECO:0007669"/>
    <property type="project" value="TreeGrafter"/>
</dbReference>
<evidence type="ECO:0000256" key="4">
    <source>
        <dbReference type="ARBA" id="ARBA00022692"/>
    </source>
</evidence>
<dbReference type="PANTHER" id="PTHR22926:SF3">
    <property type="entry name" value="UNDECAPRENYL-PHOSPHATE ALPHA-N-ACETYLGLUCOSAMINYL 1-PHOSPHATE TRANSFERASE"/>
    <property type="match status" value="1"/>
</dbReference>
<dbReference type="PANTHER" id="PTHR22926">
    <property type="entry name" value="PHOSPHO-N-ACETYLMURAMOYL-PENTAPEPTIDE-TRANSFERASE"/>
    <property type="match status" value="1"/>
</dbReference>
<dbReference type="Pfam" id="PF00953">
    <property type="entry name" value="Glycos_transf_4"/>
    <property type="match status" value="1"/>
</dbReference>
<keyword evidence="7" id="KW-0460">Magnesium</keyword>
<organism evidence="9 10">
    <name type="scientific">Candidatus Shapirobacteria bacterium CG_4_9_14_0_2_um_filter_39_11</name>
    <dbReference type="NCBI Taxonomy" id="1974478"/>
    <lineage>
        <taxon>Bacteria</taxon>
        <taxon>Candidatus Shapironibacteriota</taxon>
    </lineage>
</organism>
<evidence type="ECO:0000256" key="8">
    <source>
        <dbReference type="SAM" id="Phobius"/>
    </source>
</evidence>
<dbReference type="AlphaFoldDB" id="A0A2M8ET30"/>
<feature type="transmembrane region" description="Helical" evidence="8">
    <location>
        <begin position="105"/>
        <end position="126"/>
    </location>
</feature>
<gene>
    <name evidence="9" type="ORF">CO054_01055</name>
</gene>
<protein>
    <recommendedName>
        <fullName evidence="11">Undecaprenyl-phosphate alpha-N-acetylglucosaminyl 1-phosphate transferase</fullName>
    </recommendedName>
</protein>
<evidence type="ECO:0000256" key="3">
    <source>
        <dbReference type="ARBA" id="ARBA00022679"/>
    </source>
</evidence>
<evidence type="ECO:0000313" key="10">
    <source>
        <dbReference type="Proteomes" id="UP000229816"/>
    </source>
</evidence>
<feature type="transmembrane region" description="Helical" evidence="8">
    <location>
        <begin position="316"/>
        <end position="337"/>
    </location>
</feature>
<keyword evidence="5 8" id="KW-1133">Transmembrane helix</keyword>
<dbReference type="GO" id="GO:0046872">
    <property type="term" value="F:metal ion binding"/>
    <property type="evidence" value="ECO:0007669"/>
    <property type="project" value="UniProtKB-KW"/>
</dbReference>
<evidence type="ECO:0000256" key="5">
    <source>
        <dbReference type="ARBA" id="ARBA00022989"/>
    </source>
</evidence>
<keyword evidence="7" id="KW-0479">Metal-binding</keyword>
<keyword evidence="4 8" id="KW-0812">Transmembrane</keyword>
<evidence type="ECO:0008006" key="11">
    <source>
        <dbReference type="Google" id="ProtNLM"/>
    </source>
</evidence>
<dbReference type="Proteomes" id="UP000229816">
    <property type="component" value="Unassembled WGS sequence"/>
</dbReference>
<accession>A0A2M8ET30</accession>
<dbReference type="GO" id="GO:0071555">
    <property type="term" value="P:cell wall organization"/>
    <property type="evidence" value="ECO:0007669"/>
    <property type="project" value="TreeGrafter"/>
</dbReference>
<keyword evidence="3" id="KW-0808">Transferase</keyword>
<feature type="transmembrane region" description="Helical" evidence="8">
    <location>
        <begin position="76"/>
        <end position="93"/>
    </location>
</feature>
<evidence type="ECO:0000256" key="1">
    <source>
        <dbReference type="ARBA" id="ARBA00004651"/>
    </source>
</evidence>
<dbReference type="GO" id="GO:0005886">
    <property type="term" value="C:plasma membrane"/>
    <property type="evidence" value="ECO:0007669"/>
    <property type="project" value="UniProtKB-SubCell"/>
</dbReference>
<dbReference type="GO" id="GO:0044038">
    <property type="term" value="P:cell wall macromolecule biosynthetic process"/>
    <property type="evidence" value="ECO:0007669"/>
    <property type="project" value="TreeGrafter"/>
</dbReference>
<proteinExistence type="predicted"/>